<protein>
    <submittedName>
        <fullName evidence="2">DNA-binding protein HU-beta (ACLAME 290)</fullName>
    </submittedName>
</protein>
<reference evidence="2" key="1">
    <citation type="submission" date="2018-06" db="EMBL/GenBank/DDBJ databases">
        <authorList>
            <person name="Zhirakovskaya E."/>
        </authorList>
    </citation>
    <scope>NUCLEOTIDE SEQUENCE</scope>
</reference>
<dbReference type="PRINTS" id="PR01727">
    <property type="entry name" value="DNABINDINGHU"/>
</dbReference>
<name>A0A3B0T1I3_9ZZZZ</name>
<dbReference type="EMBL" id="UOEI01000294">
    <property type="protein sequence ID" value="VAW00816.1"/>
    <property type="molecule type" value="Genomic_DNA"/>
</dbReference>
<dbReference type="Pfam" id="PF00216">
    <property type="entry name" value="Bac_DNA_binding"/>
    <property type="match status" value="1"/>
</dbReference>
<accession>A0A3B0T1I3</accession>
<dbReference type="InterPro" id="IPR020816">
    <property type="entry name" value="Histone-like_DNA-bd_CS"/>
</dbReference>
<dbReference type="GO" id="GO:0003677">
    <property type="term" value="F:DNA binding"/>
    <property type="evidence" value="ECO:0007669"/>
    <property type="project" value="UniProtKB-KW"/>
</dbReference>
<dbReference type="SMART" id="SM00411">
    <property type="entry name" value="BHL"/>
    <property type="match status" value="1"/>
</dbReference>
<evidence type="ECO:0000256" key="1">
    <source>
        <dbReference type="ARBA" id="ARBA00023125"/>
    </source>
</evidence>
<organism evidence="2">
    <name type="scientific">hydrothermal vent metagenome</name>
    <dbReference type="NCBI Taxonomy" id="652676"/>
    <lineage>
        <taxon>unclassified sequences</taxon>
        <taxon>metagenomes</taxon>
        <taxon>ecological metagenomes</taxon>
    </lineage>
</organism>
<feature type="non-terminal residue" evidence="2">
    <location>
        <position position="1"/>
    </location>
</feature>
<evidence type="ECO:0000313" key="2">
    <source>
        <dbReference type="EMBL" id="VAW00816.1"/>
    </source>
</evidence>
<dbReference type="CDD" id="cd13831">
    <property type="entry name" value="HU"/>
    <property type="match status" value="1"/>
</dbReference>
<dbReference type="InterPro" id="IPR000119">
    <property type="entry name" value="Hist_DNA-bd"/>
</dbReference>
<keyword evidence="1 2" id="KW-0238">DNA-binding</keyword>
<dbReference type="GO" id="GO:0030527">
    <property type="term" value="F:structural constituent of chromatin"/>
    <property type="evidence" value="ECO:0007669"/>
    <property type="project" value="InterPro"/>
</dbReference>
<dbReference type="SUPFAM" id="SSF47729">
    <property type="entry name" value="IHF-like DNA-binding proteins"/>
    <property type="match status" value="1"/>
</dbReference>
<dbReference type="PANTHER" id="PTHR33175">
    <property type="entry name" value="DNA-BINDING PROTEIN HU"/>
    <property type="match status" value="1"/>
</dbReference>
<dbReference type="PROSITE" id="PS00045">
    <property type="entry name" value="HISTONE_LIKE"/>
    <property type="match status" value="1"/>
</dbReference>
<sequence>SEMAKKLAKKTDISQAKAAEVIDVIFSTEPGNGIIAVELDAGRDVAIAGFGKFETRHRKARAGRNPATGEAIQIAAATVPAFKAAKGLKDRVRV</sequence>
<proteinExistence type="predicted"/>
<dbReference type="PANTHER" id="PTHR33175:SF3">
    <property type="entry name" value="DNA-BINDING PROTEIN HU-BETA"/>
    <property type="match status" value="1"/>
</dbReference>
<dbReference type="InterPro" id="IPR010992">
    <property type="entry name" value="IHF-like_DNA-bd_dom_sf"/>
</dbReference>
<dbReference type="Gene3D" id="4.10.520.10">
    <property type="entry name" value="IHF-like DNA-binding proteins"/>
    <property type="match status" value="1"/>
</dbReference>
<gene>
    <name evidence="2" type="ORF">MNBD_ACTINO01-5</name>
</gene>
<dbReference type="GO" id="GO:0005829">
    <property type="term" value="C:cytosol"/>
    <property type="evidence" value="ECO:0007669"/>
    <property type="project" value="TreeGrafter"/>
</dbReference>
<dbReference type="AlphaFoldDB" id="A0A3B0T1I3"/>